<comment type="caution">
    <text evidence="1">The sequence shown here is derived from an EMBL/GenBank/DDBJ whole genome shotgun (WGS) entry which is preliminary data.</text>
</comment>
<organism evidence="1 2">
    <name type="scientific">Galliscardovia ingluviei</name>
    <dbReference type="NCBI Taxonomy" id="1769422"/>
    <lineage>
        <taxon>Bacteria</taxon>
        <taxon>Bacillati</taxon>
        <taxon>Actinomycetota</taxon>
        <taxon>Actinomycetes</taxon>
        <taxon>Bifidobacteriales</taxon>
        <taxon>Bifidobacteriaceae</taxon>
        <taxon>Galliscardovia</taxon>
    </lineage>
</organism>
<name>A0A8J3ASD1_9BIFI</name>
<accession>A0A8J3ASD1</accession>
<dbReference type="PANTHER" id="PTHR41791">
    <property type="entry name" value="SSL7039 PROTEIN"/>
    <property type="match status" value="1"/>
</dbReference>
<evidence type="ECO:0008006" key="3">
    <source>
        <dbReference type="Google" id="ProtNLM"/>
    </source>
</evidence>
<proteinExistence type="predicted"/>
<reference evidence="1" key="2">
    <citation type="submission" date="2020-09" db="EMBL/GenBank/DDBJ databases">
        <authorList>
            <person name="Sun Q."/>
            <person name="Sedlacek I."/>
        </authorList>
    </citation>
    <scope>NUCLEOTIDE SEQUENCE</scope>
    <source>
        <strain evidence="1">CCM 8606</strain>
    </source>
</reference>
<dbReference type="RefSeq" id="WP_188355699.1">
    <property type="nucleotide sequence ID" value="NZ_BMDH01000006.1"/>
</dbReference>
<dbReference type="AlphaFoldDB" id="A0A8J3ASD1"/>
<evidence type="ECO:0000313" key="1">
    <source>
        <dbReference type="EMBL" id="GGI15318.1"/>
    </source>
</evidence>
<dbReference type="PIRSF" id="PIRSF028744">
    <property type="entry name" value="Addict_mod_HI1419"/>
    <property type="match status" value="1"/>
</dbReference>
<reference evidence="1" key="1">
    <citation type="journal article" date="2014" name="Int. J. Syst. Evol. Microbiol.">
        <title>Complete genome sequence of Corynebacterium casei LMG S-19264T (=DSM 44701T), isolated from a smear-ripened cheese.</title>
        <authorList>
            <consortium name="US DOE Joint Genome Institute (JGI-PGF)"/>
            <person name="Walter F."/>
            <person name="Albersmeier A."/>
            <person name="Kalinowski J."/>
            <person name="Ruckert C."/>
        </authorList>
    </citation>
    <scope>NUCLEOTIDE SEQUENCE</scope>
    <source>
        <strain evidence="1">CCM 8606</strain>
    </source>
</reference>
<dbReference type="PANTHER" id="PTHR41791:SF1">
    <property type="entry name" value="SSL7039 PROTEIN"/>
    <property type="match status" value="1"/>
</dbReference>
<dbReference type="EMBL" id="BMDH01000006">
    <property type="protein sequence ID" value="GGI15318.1"/>
    <property type="molecule type" value="Genomic_DNA"/>
</dbReference>
<gene>
    <name evidence="1" type="ORF">GCM10007377_15300</name>
</gene>
<keyword evidence="2" id="KW-1185">Reference proteome</keyword>
<dbReference type="SUPFAM" id="SSF143011">
    <property type="entry name" value="RelE-like"/>
    <property type="match status" value="1"/>
</dbReference>
<dbReference type="Proteomes" id="UP000619536">
    <property type="component" value="Unassembled WGS sequence"/>
</dbReference>
<dbReference type="Pfam" id="PF05973">
    <property type="entry name" value="Gp49"/>
    <property type="match status" value="1"/>
</dbReference>
<evidence type="ECO:0000313" key="2">
    <source>
        <dbReference type="Proteomes" id="UP000619536"/>
    </source>
</evidence>
<sequence>MEIRTTATFDQWLNTMKNIAAKTRIIAKIQQCQQAGQLFGDIKSVGDNVHEMRFHFGAGYRIYYTQHGNTLVILLAGGDKSTQQRDINNAKQLAQQLSEN</sequence>
<dbReference type="NCBIfam" id="TIGR02683">
    <property type="entry name" value="upstrm_HI1419"/>
    <property type="match status" value="1"/>
</dbReference>
<dbReference type="InterPro" id="IPR014056">
    <property type="entry name" value="TypeIITA-like_toxin_pred"/>
</dbReference>
<protein>
    <recommendedName>
        <fullName evidence="3">Addiction module killer protein</fullName>
    </recommendedName>
</protein>
<dbReference type="InterPro" id="IPR035093">
    <property type="entry name" value="RelE/ParE_toxin_dom_sf"/>
</dbReference>
<dbReference type="InterPro" id="IPR009241">
    <property type="entry name" value="HigB-like"/>
</dbReference>